<keyword evidence="3" id="KW-1185">Reference proteome</keyword>
<proteinExistence type="inferred from homology"/>
<dbReference type="Gene3D" id="3.40.50.1240">
    <property type="entry name" value="Phosphoglycerate mutase-like"/>
    <property type="match status" value="1"/>
</dbReference>
<dbReference type="Pfam" id="PF00300">
    <property type="entry name" value="His_Phos_1"/>
    <property type="match status" value="2"/>
</dbReference>
<dbReference type="CDD" id="cd07067">
    <property type="entry name" value="HP_PGM_like"/>
    <property type="match status" value="1"/>
</dbReference>
<dbReference type="OrthoDB" id="496981at2759"/>
<protein>
    <recommendedName>
        <fullName evidence="4">Phosphoglycerate mutase-like protein 1</fullName>
    </recommendedName>
</protein>
<reference evidence="3" key="1">
    <citation type="journal article" date="2020" name="Nat. Genet.">
        <title>Genomic diversifications of five Gossypium allopolyploid species and their impact on cotton improvement.</title>
        <authorList>
            <person name="Chen Z.J."/>
            <person name="Sreedasyam A."/>
            <person name="Ando A."/>
            <person name="Song Q."/>
            <person name="De Santiago L.M."/>
            <person name="Hulse-Kemp A.M."/>
            <person name="Ding M."/>
            <person name="Ye W."/>
            <person name="Kirkbride R.C."/>
            <person name="Jenkins J."/>
            <person name="Plott C."/>
            <person name="Lovell J."/>
            <person name="Lin Y.M."/>
            <person name="Vaughn R."/>
            <person name="Liu B."/>
            <person name="Simpson S."/>
            <person name="Scheffler B.E."/>
            <person name="Wen L."/>
            <person name="Saski C.A."/>
            <person name="Grover C.E."/>
            <person name="Hu G."/>
            <person name="Conover J.L."/>
            <person name="Carlson J.W."/>
            <person name="Shu S."/>
            <person name="Boston L.B."/>
            <person name="Williams M."/>
            <person name="Peterson D.G."/>
            <person name="McGee K."/>
            <person name="Jones D.C."/>
            <person name="Wendel J.F."/>
            <person name="Stelly D.M."/>
            <person name="Grimwood J."/>
            <person name="Schmutz J."/>
        </authorList>
    </citation>
    <scope>NUCLEOTIDE SEQUENCE [LARGE SCALE GENOMIC DNA]</scope>
    <source>
        <strain evidence="3">cv. 3-79</strain>
    </source>
</reference>
<comment type="similarity">
    <text evidence="1">Belongs to the phosphoglycerate mutase family.</text>
</comment>
<dbReference type="Proteomes" id="UP000327439">
    <property type="component" value="Chromosome D13"/>
</dbReference>
<evidence type="ECO:0008006" key="4">
    <source>
        <dbReference type="Google" id="ProtNLM"/>
    </source>
</evidence>
<evidence type="ECO:0000256" key="1">
    <source>
        <dbReference type="ARBA" id="ARBA00038362"/>
    </source>
</evidence>
<gene>
    <name evidence="2" type="ORF">ES319_D13G155200v1</name>
</gene>
<dbReference type="InterPro" id="IPR029033">
    <property type="entry name" value="His_PPase_superfam"/>
</dbReference>
<dbReference type="SUPFAM" id="SSF53254">
    <property type="entry name" value="Phosphoglycerate mutase-like"/>
    <property type="match status" value="1"/>
</dbReference>
<dbReference type="GO" id="GO:0016791">
    <property type="term" value="F:phosphatase activity"/>
    <property type="evidence" value="ECO:0007669"/>
    <property type="project" value="TreeGrafter"/>
</dbReference>
<dbReference type="EMBL" id="CM018227">
    <property type="protein sequence ID" value="KAB1995348.1"/>
    <property type="molecule type" value="Genomic_DNA"/>
</dbReference>
<dbReference type="InterPro" id="IPR050275">
    <property type="entry name" value="PGM_Phosphatase"/>
</dbReference>
<dbReference type="PANTHER" id="PTHR48100:SF52">
    <property type="entry name" value="PHOSPHOGLYCERATE MUTASE-LIKE PROTEIN 1"/>
    <property type="match status" value="1"/>
</dbReference>
<evidence type="ECO:0000313" key="2">
    <source>
        <dbReference type="EMBL" id="KAB1995348.1"/>
    </source>
</evidence>
<name>A0A5J5NM38_GOSBA</name>
<dbReference type="PANTHER" id="PTHR48100">
    <property type="entry name" value="BROAD-SPECIFICITY PHOSPHATASE YOR283W-RELATED"/>
    <property type="match status" value="1"/>
</dbReference>
<dbReference type="AlphaFoldDB" id="A0A5J5NM38"/>
<accession>A0A5J5NM38</accession>
<organism evidence="2 3">
    <name type="scientific">Gossypium barbadense</name>
    <name type="common">Sea Island cotton</name>
    <name type="synonym">Hibiscus barbadensis</name>
    <dbReference type="NCBI Taxonomy" id="3634"/>
    <lineage>
        <taxon>Eukaryota</taxon>
        <taxon>Viridiplantae</taxon>
        <taxon>Streptophyta</taxon>
        <taxon>Embryophyta</taxon>
        <taxon>Tracheophyta</taxon>
        <taxon>Spermatophyta</taxon>
        <taxon>Magnoliopsida</taxon>
        <taxon>eudicotyledons</taxon>
        <taxon>Gunneridae</taxon>
        <taxon>Pentapetalae</taxon>
        <taxon>rosids</taxon>
        <taxon>malvids</taxon>
        <taxon>Malvales</taxon>
        <taxon>Malvaceae</taxon>
        <taxon>Malvoideae</taxon>
        <taxon>Gossypium</taxon>
    </lineage>
</organism>
<sequence length="274" mass="31377">MESIEGQFPYPRHQHCKILHLNWQVRHGQALHNVEGDKNPEALLSPNLFDAQLTPLGLKQVAKLRNEVHASGLFNRIELVVTSPLSRAMETASGCFVREGENAVSSSTPKIMAVELCRDRLGVRPCDMRRKMSDCRSRFPWIDFSMMDVEDDNLWNPELRESEEELAKRVIKLLNWVWKRPEKEIVVVSHGLVLQHILINLLANSDFNPTLTPALCKRFDNCELRSVVLDTSKIERERWAWLCSDDKAKDVLKQCGHHSIDVATCIYLKSSLVA</sequence>
<dbReference type="InterPro" id="IPR013078">
    <property type="entry name" value="His_Pase_superF_clade-1"/>
</dbReference>
<dbReference type="GO" id="GO:0005737">
    <property type="term" value="C:cytoplasm"/>
    <property type="evidence" value="ECO:0007669"/>
    <property type="project" value="TreeGrafter"/>
</dbReference>
<evidence type="ECO:0000313" key="3">
    <source>
        <dbReference type="Proteomes" id="UP000327439"/>
    </source>
</evidence>
<dbReference type="SMART" id="SM00855">
    <property type="entry name" value="PGAM"/>
    <property type="match status" value="1"/>
</dbReference>